<dbReference type="SUPFAM" id="SSF55826">
    <property type="entry name" value="YbaK/ProRS associated domain"/>
    <property type="match status" value="1"/>
</dbReference>
<feature type="domain" description="YbaK/aminoacyl-tRNA synthetase-associated" evidence="2">
    <location>
        <begin position="24"/>
        <end position="149"/>
    </location>
</feature>
<keyword evidence="3" id="KW-0378">Hydrolase</keyword>
<sequence>MPASRQDLLAFLEDLGLEVTTRDHPPVFTVAESTEIHDEIPGGHTKNLFLKDKKGRIFLVVALHDAEIDLKSIHQLIGAQGRVSFGKPDLLMEVLGVLPGSVTPFALINDRKGQRVTPIFDAAMMQVEPLNFHPLENTATTTISREGLLAFARACGHEAQVIAVSGQQAAV</sequence>
<dbReference type="AlphaFoldDB" id="A0A285S4B2"/>
<dbReference type="OrthoDB" id="5145315at2"/>
<organism evidence="3 4">
    <name type="scientific">Stappia indica</name>
    <dbReference type="NCBI Taxonomy" id="538381"/>
    <lineage>
        <taxon>Bacteria</taxon>
        <taxon>Pseudomonadati</taxon>
        <taxon>Pseudomonadota</taxon>
        <taxon>Alphaproteobacteria</taxon>
        <taxon>Hyphomicrobiales</taxon>
        <taxon>Stappiaceae</taxon>
        <taxon>Stappia</taxon>
    </lineage>
</organism>
<dbReference type="EMBL" id="OBML01000003">
    <property type="protein sequence ID" value="SOB99929.1"/>
    <property type="molecule type" value="Genomic_DNA"/>
</dbReference>
<evidence type="ECO:0000259" key="2">
    <source>
        <dbReference type="Pfam" id="PF04073"/>
    </source>
</evidence>
<dbReference type="InterPro" id="IPR040285">
    <property type="entry name" value="ProX/PRXD1"/>
</dbReference>
<dbReference type="STRING" id="538381.GCA_001696535_04305"/>
<dbReference type="InterPro" id="IPR036754">
    <property type="entry name" value="YbaK/aa-tRNA-synt-asso_dom_sf"/>
</dbReference>
<keyword evidence="4" id="KW-1185">Reference proteome</keyword>
<dbReference type="FunFam" id="3.90.960.10:FF:000005">
    <property type="entry name" value="Putative prolyl-tRNA synthetase"/>
    <property type="match status" value="1"/>
</dbReference>
<dbReference type="Pfam" id="PF04073">
    <property type="entry name" value="tRNA_edit"/>
    <property type="match status" value="1"/>
</dbReference>
<dbReference type="PANTHER" id="PTHR31423">
    <property type="entry name" value="YBAK DOMAIN-CONTAINING PROTEIN"/>
    <property type="match status" value="1"/>
</dbReference>
<dbReference type="PANTHER" id="PTHR31423:SF3">
    <property type="entry name" value="PROLYL-TRNA SYNTHETASE ASSOCIATED DOMAIN-CONTAINING PROTEIN 1-RELATED"/>
    <property type="match status" value="1"/>
</dbReference>
<protein>
    <submittedName>
        <fullName evidence="3">Ala-tRNA(Pro) hydrolase</fullName>
    </submittedName>
</protein>
<reference evidence="3 4" key="1">
    <citation type="submission" date="2017-08" db="EMBL/GenBank/DDBJ databases">
        <authorList>
            <person name="de Groot N.N."/>
        </authorList>
    </citation>
    <scope>NUCLEOTIDE SEQUENCE [LARGE SCALE GENOMIC DNA]</scope>
    <source>
        <strain evidence="3 4">USBA 352</strain>
    </source>
</reference>
<comment type="similarity">
    <text evidence="1">Belongs to the PRORSD1 family.</text>
</comment>
<dbReference type="Gene3D" id="3.90.960.10">
    <property type="entry name" value="YbaK/aminoacyl-tRNA synthetase-associated domain"/>
    <property type="match status" value="1"/>
</dbReference>
<dbReference type="RefSeq" id="WP_097174314.1">
    <property type="nucleotide sequence ID" value="NZ_OBML01000003.1"/>
</dbReference>
<name>A0A285S4B2_9HYPH</name>
<proteinExistence type="inferred from homology"/>
<evidence type="ECO:0000313" key="3">
    <source>
        <dbReference type="EMBL" id="SOB99929.1"/>
    </source>
</evidence>
<evidence type="ECO:0000313" key="4">
    <source>
        <dbReference type="Proteomes" id="UP000219331"/>
    </source>
</evidence>
<dbReference type="Proteomes" id="UP000219331">
    <property type="component" value="Unassembled WGS sequence"/>
</dbReference>
<accession>A0A285S4B2</accession>
<dbReference type="InterPro" id="IPR007214">
    <property type="entry name" value="YbaK/aa-tRNA-synth-assoc-dom"/>
</dbReference>
<gene>
    <name evidence="3" type="ORF">SAMN05421512_103193</name>
</gene>
<evidence type="ECO:0000256" key="1">
    <source>
        <dbReference type="ARBA" id="ARBA00010201"/>
    </source>
</evidence>
<dbReference type="GO" id="GO:0002161">
    <property type="term" value="F:aminoacyl-tRNA deacylase activity"/>
    <property type="evidence" value="ECO:0007669"/>
    <property type="project" value="InterPro"/>
</dbReference>
<dbReference type="CDD" id="cd04335">
    <property type="entry name" value="PrdX_deacylase"/>
    <property type="match status" value="1"/>
</dbReference>